<keyword evidence="1" id="KW-1133">Transmembrane helix</keyword>
<feature type="transmembrane region" description="Helical" evidence="1">
    <location>
        <begin position="244"/>
        <end position="265"/>
    </location>
</feature>
<reference evidence="3" key="1">
    <citation type="submission" date="2022-08" db="EMBL/GenBank/DDBJ databases">
        <authorList>
            <person name="Wang H."/>
        </authorList>
    </citation>
    <scope>NUCLEOTIDE SEQUENCE</scope>
    <source>
        <strain evidence="3">PS10</strain>
    </source>
</reference>
<feature type="transmembrane region" description="Helical" evidence="1">
    <location>
        <begin position="6"/>
        <end position="23"/>
    </location>
</feature>
<evidence type="ECO:0000313" key="5">
    <source>
        <dbReference type="Proteomes" id="UP001173801"/>
    </source>
</evidence>
<dbReference type="Pfam" id="PF10080">
    <property type="entry name" value="FtrD-like"/>
    <property type="match status" value="1"/>
</dbReference>
<protein>
    <submittedName>
        <fullName evidence="3">Fe-S-containing protein</fullName>
    </submittedName>
</protein>
<feature type="transmembrane region" description="Helical" evidence="1">
    <location>
        <begin position="86"/>
        <end position="108"/>
    </location>
</feature>
<dbReference type="EMBL" id="JANURM010000001">
    <property type="protein sequence ID" value="MDL0087780.1"/>
    <property type="molecule type" value="Genomic_DNA"/>
</dbReference>
<accession>A0ABT7HL95</accession>
<dbReference type="RefSeq" id="WP_284936506.1">
    <property type="nucleotide sequence ID" value="NZ_JANURM010000001.1"/>
</dbReference>
<dbReference type="EMBL" id="JANURM010000001">
    <property type="protein sequence ID" value="MDL0087991.1"/>
    <property type="molecule type" value="Genomic_DNA"/>
</dbReference>
<keyword evidence="1" id="KW-0472">Membrane</keyword>
<proteinExistence type="predicted"/>
<gene>
    <name evidence="3" type="ORF">NYG85_00115</name>
    <name evidence="4" type="ORF">NYG85_01190</name>
</gene>
<evidence type="ECO:0000259" key="2">
    <source>
        <dbReference type="Pfam" id="PF10080"/>
    </source>
</evidence>
<name>A0ABT7HL95_9BACT</name>
<feature type="transmembrane region" description="Helical" evidence="1">
    <location>
        <begin position="195"/>
        <end position="218"/>
    </location>
</feature>
<feature type="transmembrane region" description="Helical" evidence="1">
    <location>
        <begin position="30"/>
        <end position="46"/>
    </location>
</feature>
<sequence>MSIYFYQVAFIFIPFIIFASLNTKKDELKSISLSIFIGIFLGFFIFKTARNLLIDSTIKLAFDTICLLFLALSPLVLALKFKLPKLISFFILATAFGVSYGSFSALFAVFSGELLDTTSIISLFLLLLAAFLLIVLYFLVFNLNALISPKMAIFFNALTIITLILQSLFSTTLEMMRAGLIKTYPWALSIVAKGIYASSFAVYFYLFLLAVLCVICLVKRPKFFAKTEQNHIKFRINMAKISRVLNLVKLTFLAIFINLAFLLYYDLYASRPPQIDDAKIIEPVNGEFVFDANALLDNNLHRYAYITDEGKEVRFFLLNRFADRLSPVAVFDACMICGDMGYVKKGDELICISCNVRIFLPSVGKEGGCNPIPMDFIFDGKNIKIKQETIANGANFFSKVVEKMVLDPVSRKKVSNLEAKSYLYYGKLYFFENNQNLAEFEANASKYVDINGTLK</sequence>
<dbReference type="InterPro" id="IPR018758">
    <property type="entry name" value="FtrD-like"/>
</dbReference>
<keyword evidence="5" id="KW-1185">Reference proteome</keyword>
<keyword evidence="1" id="KW-0812">Transmembrane</keyword>
<reference evidence="3" key="2">
    <citation type="journal article" date="2023" name="Microorganisms">
        <title>Isolation and Genomic Characteristics of Cat-Borne Campylobacter felis sp. nov. and Sheep-Borne Campylobacter ovis sp. nov.</title>
        <authorList>
            <person name="Wang H."/>
            <person name="Li Y."/>
            <person name="Gu Y."/>
            <person name="Zhou G."/>
            <person name="Chen X."/>
            <person name="Zhang X."/>
            <person name="Shao Z."/>
            <person name="Zhang J."/>
            <person name="Zhang M."/>
        </authorList>
    </citation>
    <scope>NUCLEOTIDE SEQUENCE</scope>
    <source>
        <strain evidence="3">PS10</strain>
    </source>
</reference>
<dbReference type="Proteomes" id="UP001173801">
    <property type="component" value="Unassembled WGS sequence"/>
</dbReference>
<evidence type="ECO:0000313" key="4">
    <source>
        <dbReference type="EMBL" id="MDL0087991.1"/>
    </source>
</evidence>
<evidence type="ECO:0000256" key="1">
    <source>
        <dbReference type="SAM" id="Phobius"/>
    </source>
</evidence>
<feature type="domain" description="Membrane iron-sulfur containing protein FtrD-like" evidence="2">
    <location>
        <begin position="297"/>
        <end position="397"/>
    </location>
</feature>
<feature type="transmembrane region" description="Helical" evidence="1">
    <location>
        <begin position="120"/>
        <end position="141"/>
    </location>
</feature>
<feature type="transmembrane region" description="Helical" evidence="1">
    <location>
        <begin position="153"/>
        <end position="175"/>
    </location>
</feature>
<feature type="transmembrane region" description="Helical" evidence="1">
    <location>
        <begin position="58"/>
        <end position="79"/>
    </location>
</feature>
<comment type="caution">
    <text evidence="3">The sequence shown here is derived from an EMBL/GenBank/DDBJ whole genome shotgun (WGS) entry which is preliminary data.</text>
</comment>
<organism evidence="3 5">
    <name type="scientific">Campylobacter gastrosuis</name>
    <dbReference type="NCBI Taxonomy" id="2974576"/>
    <lineage>
        <taxon>Bacteria</taxon>
        <taxon>Pseudomonadati</taxon>
        <taxon>Campylobacterota</taxon>
        <taxon>Epsilonproteobacteria</taxon>
        <taxon>Campylobacterales</taxon>
        <taxon>Campylobacteraceae</taxon>
        <taxon>Campylobacter</taxon>
    </lineage>
</organism>
<evidence type="ECO:0000313" key="3">
    <source>
        <dbReference type="EMBL" id="MDL0087780.1"/>
    </source>
</evidence>